<protein>
    <submittedName>
        <fullName evidence="11">Signal peptidase II</fullName>
    </submittedName>
</protein>
<dbReference type="AlphaFoldDB" id="A0A844F3Z9"/>
<dbReference type="PRINTS" id="PR00781">
    <property type="entry name" value="LIPOSIGPTASE"/>
</dbReference>
<evidence type="ECO:0000313" key="12">
    <source>
        <dbReference type="Proteomes" id="UP000462363"/>
    </source>
</evidence>
<reference evidence="11 12" key="1">
    <citation type="submission" date="2019-08" db="EMBL/GenBank/DDBJ databases">
        <title>In-depth cultivation of the pig gut microbiome towards novel bacterial diversity and tailored functional studies.</title>
        <authorList>
            <person name="Wylensek D."/>
            <person name="Hitch T.C.A."/>
            <person name="Clavel T."/>
        </authorList>
    </citation>
    <scope>NUCLEOTIDE SEQUENCE [LARGE SCALE GENOMIC DNA]</scope>
    <source>
        <strain evidence="11 12">BL-389-WT-3D</strain>
    </source>
</reference>
<dbReference type="GO" id="GO:0004190">
    <property type="term" value="F:aspartic-type endopeptidase activity"/>
    <property type="evidence" value="ECO:0007669"/>
    <property type="project" value="UniProtKB-KW"/>
</dbReference>
<keyword evidence="2" id="KW-1003">Cell membrane</keyword>
<name>A0A844F3Z9_CLOSV</name>
<feature type="transmembrane region" description="Helical" evidence="10">
    <location>
        <begin position="126"/>
        <end position="148"/>
    </location>
</feature>
<keyword evidence="5" id="KW-0064">Aspartyl protease</keyword>
<dbReference type="GO" id="GO:0016020">
    <property type="term" value="C:membrane"/>
    <property type="evidence" value="ECO:0007669"/>
    <property type="project" value="InterPro"/>
</dbReference>
<keyword evidence="6" id="KW-0378">Hydrolase</keyword>
<dbReference type="EMBL" id="VUMB01000007">
    <property type="protein sequence ID" value="MSS39583.1"/>
    <property type="molecule type" value="Genomic_DNA"/>
</dbReference>
<evidence type="ECO:0000256" key="3">
    <source>
        <dbReference type="ARBA" id="ARBA00022670"/>
    </source>
</evidence>
<dbReference type="RefSeq" id="WP_154322269.1">
    <property type="nucleotide sequence ID" value="NZ_CAMAAA010000029.1"/>
</dbReference>
<comment type="caution">
    <text evidence="11">The sequence shown here is derived from an EMBL/GenBank/DDBJ whole genome shotgun (WGS) entry which is preliminary data.</text>
</comment>
<keyword evidence="4 10" id="KW-0812">Transmembrane</keyword>
<evidence type="ECO:0000256" key="7">
    <source>
        <dbReference type="ARBA" id="ARBA00022989"/>
    </source>
</evidence>
<gene>
    <name evidence="11" type="ORF">FYJ37_04220</name>
</gene>
<comment type="similarity">
    <text evidence="1 9">Belongs to the peptidase A8 family.</text>
</comment>
<evidence type="ECO:0000313" key="11">
    <source>
        <dbReference type="EMBL" id="MSS39583.1"/>
    </source>
</evidence>
<evidence type="ECO:0000256" key="9">
    <source>
        <dbReference type="RuleBase" id="RU004181"/>
    </source>
</evidence>
<keyword evidence="8 10" id="KW-0472">Membrane</keyword>
<dbReference type="InterPro" id="IPR001872">
    <property type="entry name" value="Peptidase_A8"/>
</dbReference>
<evidence type="ECO:0000256" key="5">
    <source>
        <dbReference type="ARBA" id="ARBA00022750"/>
    </source>
</evidence>
<feature type="transmembrane region" description="Helical" evidence="10">
    <location>
        <begin position="61"/>
        <end position="83"/>
    </location>
</feature>
<keyword evidence="7 10" id="KW-1133">Transmembrane helix</keyword>
<keyword evidence="3" id="KW-0645">Protease</keyword>
<evidence type="ECO:0000256" key="4">
    <source>
        <dbReference type="ARBA" id="ARBA00022692"/>
    </source>
</evidence>
<dbReference type="GO" id="GO:0006508">
    <property type="term" value="P:proteolysis"/>
    <property type="evidence" value="ECO:0007669"/>
    <property type="project" value="UniProtKB-KW"/>
</dbReference>
<evidence type="ECO:0000256" key="6">
    <source>
        <dbReference type="ARBA" id="ARBA00022801"/>
    </source>
</evidence>
<evidence type="ECO:0000256" key="8">
    <source>
        <dbReference type="ARBA" id="ARBA00023136"/>
    </source>
</evidence>
<organism evidence="11 12">
    <name type="scientific">Clostridium scindens (strain JCM 10418 / VPI 12708)</name>
    <dbReference type="NCBI Taxonomy" id="29347"/>
    <lineage>
        <taxon>Bacteria</taxon>
        <taxon>Bacillati</taxon>
        <taxon>Bacillota</taxon>
        <taxon>Clostridia</taxon>
        <taxon>Lachnospirales</taxon>
        <taxon>Lachnospiraceae</taxon>
    </lineage>
</organism>
<evidence type="ECO:0000256" key="1">
    <source>
        <dbReference type="ARBA" id="ARBA00006139"/>
    </source>
</evidence>
<proteinExistence type="inferred from homology"/>
<dbReference type="PANTHER" id="PTHR33695:SF1">
    <property type="entry name" value="LIPOPROTEIN SIGNAL PEPTIDASE"/>
    <property type="match status" value="1"/>
</dbReference>
<evidence type="ECO:0000256" key="2">
    <source>
        <dbReference type="ARBA" id="ARBA00022475"/>
    </source>
</evidence>
<dbReference type="PANTHER" id="PTHR33695">
    <property type="entry name" value="LIPOPROTEIN SIGNAL PEPTIDASE"/>
    <property type="match status" value="1"/>
</dbReference>
<accession>A0A844F3Z9</accession>
<evidence type="ECO:0000256" key="10">
    <source>
        <dbReference type="SAM" id="Phobius"/>
    </source>
</evidence>
<sequence length="174" mass="19074">MLSLIAAGTFTVLLGLDVLLKQHVEENIKSGEEKKVLGGKVVIRKVYNKGFLLNSLESHPVLIKTVSILAGAGVLACGAWTFVRKGHFTEKLGMAILGAGAASNLFDRLSRGKVIDYIGIWSKNQFLARLTANLGDFYILLGAVLLALKRSYPELSEEELKEISEKVKSRKFKL</sequence>
<dbReference type="Pfam" id="PF01252">
    <property type="entry name" value="Peptidase_A8"/>
    <property type="match status" value="1"/>
</dbReference>
<dbReference type="Proteomes" id="UP000462363">
    <property type="component" value="Unassembled WGS sequence"/>
</dbReference>